<protein>
    <recommendedName>
        <fullName evidence="2">MATH domain-containing protein</fullName>
    </recommendedName>
</protein>
<gene>
    <name evidence="3" type="ORF">MKW98_032637</name>
</gene>
<dbReference type="PANTHER" id="PTHR46236">
    <property type="entry name" value="TRAF-LIKE SUPERFAMILY PROTEIN"/>
    <property type="match status" value="1"/>
</dbReference>
<keyword evidence="4" id="KW-1185">Reference proteome</keyword>
<evidence type="ECO:0000256" key="1">
    <source>
        <dbReference type="ARBA" id="ARBA00023054"/>
    </source>
</evidence>
<sequence length="226" mass="25023">MLFKPVPDIPKKNDSITRISTRFRWRIENFSRLKSSAAEVYSSDVFKFGSYKWHLIIYPKGQDNDNHISIFLENTWYNSSFASLGSSTGSCWFKSGSFSGTASSSTSSSYSVGSPIASSWGLASAYSGTSSSLASTTNSGPSSSLASVNLWSSYSPSPEFWSSFRLSSRDHLQNMEYSLSVLDQIHNKYTVRKDSRRQVNGNRTPGAVFRAHYFRHGSSCDVNATA</sequence>
<feature type="domain" description="MATH" evidence="2">
    <location>
        <begin position="20"/>
        <end position="73"/>
    </location>
</feature>
<dbReference type="InterPro" id="IPR050804">
    <property type="entry name" value="MCC"/>
</dbReference>
<keyword evidence="1" id="KW-0175">Coiled coil</keyword>
<accession>A0AAD4SVU6</accession>
<dbReference type="CDD" id="cd00121">
    <property type="entry name" value="MATH"/>
    <property type="match status" value="1"/>
</dbReference>
<dbReference type="InterPro" id="IPR008974">
    <property type="entry name" value="TRAF-like"/>
</dbReference>
<dbReference type="Proteomes" id="UP001202328">
    <property type="component" value="Unassembled WGS sequence"/>
</dbReference>
<evidence type="ECO:0000313" key="4">
    <source>
        <dbReference type="Proteomes" id="UP001202328"/>
    </source>
</evidence>
<evidence type="ECO:0000259" key="2">
    <source>
        <dbReference type="PROSITE" id="PS50144"/>
    </source>
</evidence>
<dbReference type="Gene3D" id="2.60.210.10">
    <property type="entry name" value="Apoptosis, Tumor Necrosis Factor Receptor Associated Protein 2, Chain A"/>
    <property type="match status" value="1"/>
</dbReference>
<evidence type="ECO:0000313" key="3">
    <source>
        <dbReference type="EMBL" id="KAI3924436.1"/>
    </source>
</evidence>
<dbReference type="EMBL" id="JAJJMB010008334">
    <property type="protein sequence ID" value="KAI3924436.1"/>
    <property type="molecule type" value="Genomic_DNA"/>
</dbReference>
<proteinExistence type="predicted"/>
<dbReference type="SUPFAM" id="SSF49599">
    <property type="entry name" value="TRAF domain-like"/>
    <property type="match status" value="1"/>
</dbReference>
<dbReference type="InterPro" id="IPR002083">
    <property type="entry name" value="MATH/TRAF_dom"/>
</dbReference>
<dbReference type="AlphaFoldDB" id="A0AAD4SVU6"/>
<organism evidence="3 4">
    <name type="scientific">Papaver atlanticum</name>
    <dbReference type="NCBI Taxonomy" id="357466"/>
    <lineage>
        <taxon>Eukaryota</taxon>
        <taxon>Viridiplantae</taxon>
        <taxon>Streptophyta</taxon>
        <taxon>Embryophyta</taxon>
        <taxon>Tracheophyta</taxon>
        <taxon>Spermatophyta</taxon>
        <taxon>Magnoliopsida</taxon>
        <taxon>Ranunculales</taxon>
        <taxon>Papaveraceae</taxon>
        <taxon>Papaveroideae</taxon>
        <taxon>Papaver</taxon>
    </lineage>
</organism>
<dbReference type="Pfam" id="PF22486">
    <property type="entry name" value="MATH_2"/>
    <property type="match status" value="1"/>
</dbReference>
<name>A0AAD4SVU6_9MAGN</name>
<dbReference type="PROSITE" id="PS50144">
    <property type="entry name" value="MATH"/>
    <property type="match status" value="1"/>
</dbReference>
<dbReference type="PANTHER" id="PTHR46236:SF35">
    <property type="entry name" value="MATH DOMAIN-CONTAINING PROTEIN"/>
    <property type="match status" value="1"/>
</dbReference>
<comment type="caution">
    <text evidence="3">The sequence shown here is derived from an EMBL/GenBank/DDBJ whole genome shotgun (WGS) entry which is preliminary data.</text>
</comment>
<reference evidence="3" key="1">
    <citation type="submission" date="2022-04" db="EMBL/GenBank/DDBJ databases">
        <title>A functionally conserved STORR gene fusion in Papaver species that diverged 16.8 million years ago.</title>
        <authorList>
            <person name="Catania T."/>
        </authorList>
    </citation>
    <scope>NUCLEOTIDE SEQUENCE</scope>
    <source>
        <strain evidence="3">S-188037</strain>
    </source>
</reference>